<gene>
    <name evidence="11" type="primary">atpB</name>
    <name evidence="12" type="ORF">EOT05_02800</name>
</gene>
<keyword evidence="11" id="KW-1003">Cell membrane</keyword>
<keyword evidence="8 11" id="KW-0406">Ion transport</keyword>
<dbReference type="CDD" id="cd00310">
    <property type="entry name" value="ATP-synt_Fo_a_6"/>
    <property type="match status" value="1"/>
</dbReference>
<dbReference type="Proteomes" id="UP000289257">
    <property type="component" value="Unassembled WGS sequence"/>
</dbReference>
<organism evidence="12 13">
    <name type="scientific">Candidatus Microsaccharimonas sossegonensis</name>
    <dbReference type="NCBI Taxonomy" id="2506948"/>
    <lineage>
        <taxon>Bacteria</taxon>
        <taxon>Candidatus Saccharimonadota</taxon>
        <taxon>Candidatus Saccharimonadia</taxon>
        <taxon>Candidatus Saccharimonadales</taxon>
        <taxon>Candidatus Saccharimonadaceae</taxon>
        <taxon>Candidatus Microsaccharimonas</taxon>
    </lineage>
</organism>
<evidence type="ECO:0000313" key="12">
    <source>
        <dbReference type="EMBL" id="RWZ78652.1"/>
    </source>
</evidence>
<accession>A0A4Q0AHJ8</accession>
<protein>
    <recommendedName>
        <fullName evidence="11">ATP synthase subunit a</fullName>
    </recommendedName>
    <alternativeName>
        <fullName evidence="11">ATP synthase F0 sector subunit a</fullName>
    </alternativeName>
    <alternativeName>
        <fullName evidence="11">F-ATPase subunit 6</fullName>
    </alternativeName>
</protein>
<keyword evidence="9 11" id="KW-0472">Membrane</keyword>
<keyword evidence="7 11" id="KW-1133">Transmembrane helix</keyword>
<dbReference type="InterPro" id="IPR000568">
    <property type="entry name" value="ATP_synth_F0_asu"/>
</dbReference>
<keyword evidence="5 11" id="KW-0812">Transmembrane</keyword>
<sequence length="262" mass="28985">MNNPAAFNLQVSIGAETLFTLFGFNVTNGLLTGLVGTIIAIVILVYTAVSVKRGTYNRFIGLVQWVFEGLLRQINDIIPDKKLAKKMTPLAITIFFVVMFNYWLSVLPGLDSIRVNGIPVLRSSAADLNFTLALAIITVVTVQMYAVRYLGVFGNIKRYIRNPFKDPVGAFEGALEIIGEFSRGVALALRLFGNSFAGEILLIVILLLTSYVASIVLPFFMLFELFIGFIQAYVFFVLTLIFTSLAVTHEAPTHDEKKKQTA</sequence>
<evidence type="ECO:0000256" key="11">
    <source>
        <dbReference type="HAMAP-Rule" id="MF_01393"/>
    </source>
</evidence>
<dbReference type="InterPro" id="IPR045082">
    <property type="entry name" value="ATP_syn_F0_a_bact/chloroplast"/>
</dbReference>
<keyword evidence="10 11" id="KW-0066">ATP synthesis</keyword>
<dbReference type="Pfam" id="PF00119">
    <property type="entry name" value="ATP-synt_A"/>
    <property type="match status" value="1"/>
</dbReference>
<keyword evidence="3 11" id="KW-0813">Transport</keyword>
<evidence type="ECO:0000256" key="7">
    <source>
        <dbReference type="ARBA" id="ARBA00022989"/>
    </source>
</evidence>
<feature type="transmembrane region" description="Helical" evidence="11">
    <location>
        <begin position="200"/>
        <end position="220"/>
    </location>
</feature>
<name>A0A4Q0AHJ8_9BACT</name>
<feature type="transmembrane region" description="Helical" evidence="11">
    <location>
        <begin position="90"/>
        <end position="110"/>
    </location>
</feature>
<dbReference type="PANTHER" id="PTHR42823:SF3">
    <property type="entry name" value="ATP SYNTHASE SUBUNIT A, CHLOROPLASTIC"/>
    <property type="match status" value="1"/>
</dbReference>
<comment type="function">
    <text evidence="11">Key component of the proton channel; it plays a direct role in the translocation of protons across the membrane.</text>
</comment>
<dbReference type="GO" id="GO:0046933">
    <property type="term" value="F:proton-transporting ATP synthase activity, rotational mechanism"/>
    <property type="evidence" value="ECO:0007669"/>
    <property type="project" value="UniProtKB-UniRule"/>
</dbReference>
<dbReference type="GO" id="GO:0042777">
    <property type="term" value="P:proton motive force-driven plasma membrane ATP synthesis"/>
    <property type="evidence" value="ECO:0007669"/>
    <property type="project" value="TreeGrafter"/>
</dbReference>
<evidence type="ECO:0000256" key="9">
    <source>
        <dbReference type="ARBA" id="ARBA00023136"/>
    </source>
</evidence>
<dbReference type="InterPro" id="IPR035908">
    <property type="entry name" value="F0_ATP_A_sf"/>
</dbReference>
<dbReference type="GO" id="GO:0005886">
    <property type="term" value="C:plasma membrane"/>
    <property type="evidence" value="ECO:0007669"/>
    <property type="project" value="UniProtKB-SubCell"/>
</dbReference>
<feature type="transmembrane region" description="Helical" evidence="11">
    <location>
        <begin position="226"/>
        <end position="248"/>
    </location>
</feature>
<evidence type="ECO:0000256" key="4">
    <source>
        <dbReference type="ARBA" id="ARBA00022547"/>
    </source>
</evidence>
<reference evidence="12" key="1">
    <citation type="submission" date="2019-01" db="EMBL/GenBank/DDBJ databases">
        <title>Genomic signatures and co-occurrence patterns of the ultra-small Saccharimodia (Patescibacteria phylum) suggest a symbiotic lifestyle.</title>
        <authorList>
            <person name="Lemos L."/>
            <person name="Medeiros J."/>
            <person name="Andreote F."/>
            <person name="Fernandes G."/>
            <person name="Varani A."/>
            <person name="Oliveira G."/>
            <person name="Pylro V."/>
        </authorList>
    </citation>
    <scope>NUCLEOTIDE SEQUENCE [LARGE SCALE GENOMIC DNA]</scope>
    <source>
        <strain evidence="12">AMD02</strain>
    </source>
</reference>
<dbReference type="HAMAP" id="MF_01393">
    <property type="entry name" value="ATP_synth_a_bact"/>
    <property type="match status" value="1"/>
</dbReference>
<evidence type="ECO:0000256" key="10">
    <source>
        <dbReference type="ARBA" id="ARBA00023310"/>
    </source>
</evidence>
<dbReference type="GO" id="GO:0045259">
    <property type="term" value="C:proton-transporting ATP synthase complex"/>
    <property type="evidence" value="ECO:0007669"/>
    <property type="project" value="UniProtKB-KW"/>
</dbReference>
<comment type="similarity">
    <text evidence="2 11">Belongs to the ATPase A chain family.</text>
</comment>
<feature type="transmembrane region" description="Helical" evidence="11">
    <location>
        <begin position="29"/>
        <end position="49"/>
    </location>
</feature>
<dbReference type="AlphaFoldDB" id="A0A4Q0AHJ8"/>
<keyword evidence="6 11" id="KW-0375">Hydrogen ion transport</keyword>
<evidence type="ECO:0000256" key="1">
    <source>
        <dbReference type="ARBA" id="ARBA00004141"/>
    </source>
</evidence>
<evidence type="ECO:0000256" key="5">
    <source>
        <dbReference type="ARBA" id="ARBA00022692"/>
    </source>
</evidence>
<evidence type="ECO:0000256" key="6">
    <source>
        <dbReference type="ARBA" id="ARBA00022781"/>
    </source>
</evidence>
<comment type="subcellular location">
    <subcellularLocation>
        <location evidence="11">Cell membrane</location>
        <topology evidence="11">Multi-pass membrane protein</topology>
    </subcellularLocation>
    <subcellularLocation>
        <location evidence="1">Membrane</location>
        <topology evidence="1">Multi-pass membrane protein</topology>
    </subcellularLocation>
</comment>
<proteinExistence type="inferred from homology"/>
<keyword evidence="4 11" id="KW-0138">CF(0)</keyword>
<evidence type="ECO:0000256" key="8">
    <source>
        <dbReference type="ARBA" id="ARBA00023065"/>
    </source>
</evidence>
<evidence type="ECO:0000256" key="2">
    <source>
        <dbReference type="ARBA" id="ARBA00006810"/>
    </source>
</evidence>
<dbReference type="SUPFAM" id="SSF81336">
    <property type="entry name" value="F1F0 ATP synthase subunit A"/>
    <property type="match status" value="1"/>
</dbReference>
<keyword evidence="13" id="KW-1185">Reference proteome</keyword>
<dbReference type="Gene3D" id="1.20.120.220">
    <property type="entry name" value="ATP synthase, F0 complex, subunit A"/>
    <property type="match status" value="1"/>
</dbReference>
<evidence type="ECO:0000313" key="13">
    <source>
        <dbReference type="Proteomes" id="UP000289257"/>
    </source>
</evidence>
<comment type="caution">
    <text evidence="12">The sequence shown here is derived from an EMBL/GenBank/DDBJ whole genome shotgun (WGS) entry which is preliminary data.</text>
</comment>
<dbReference type="PRINTS" id="PR00123">
    <property type="entry name" value="ATPASEA"/>
</dbReference>
<dbReference type="PANTHER" id="PTHR42823">
    <property type="entry name" value="ATP SYNTHASE SUBUNIT A, CHLOROPLASTIC"/>
    <property type="match status" value="1"/>
</dbReference>
<dbReference type="EMBL" id="SCKX01000001">
    <property type="protein sequence ID" value="RWZ78652.1"/>
    <property type="molecule type" value="Genomic_DNA"/>
</dbReference>
<feature type="transmembrane region" description="Helical" evidence="11">
    <location>
        <begin position="130"/>
        <end position="151"/>
    </location>
</feature>
<evidence type="ECO:0000256" key="3">
    <source>
        <dbReference type="ARBA" id="ARBA00022448"/>
    </source>
</evidence>